<protein>
    <submittedName>
        <fullName evidence="1">Uncharacterized protein</fullName>
    </submittedName>
</protein>
<gene>
    <name evidence="1" type="ORF">DWX18_09455</name>
</gene>
<comment type="caution">
    <text evidence="1">The sequence shown here is derived from an EMBL/GenBank/DDBJ whole genome shotgun (WGS) entry which is preliminary data.</text>
</comment>
<dbReference type="RefSeq" id="WP_118138910.1">
    <property type="nucleotide sequence ID" value="NZ_JAPAHZ010000001.1"/>
</dbReference>
<organism evidence="1 2">
    <name type="scientific">Streptococcus anginosus</name>
    <dbReference type="NCBI Taxonomy" id="1328"/>
    <lineage>
        <taxon>Bacteria</taxon>
        <taxon>Bacillati</taxon>
        <taxon>Bacillota</taxon>
        <taxon>Bacilli</taxon>
        <taxon>Lactobacillales</taxon>
        <taxon>Streptococcaceae</taxon>
        <taxon>Streptococcus</taxon>
        <taxon>Streptococcus anginosus group</taxon>
    </lineage>
</organism>
<accession>A0A413KR17</accession>
<dbReference type="EMBL" id="QRWZ01000017">
    <property type="protein sequence ID" value="RGT59454.1"/>
    <property type="molecule type" value="Genomic_DNA"/>
</dbReference>
<reference evidence="1 2" key="1">
    <citation type="submission" date="2018-08" db="EMBL/GenBank/DDBJ databases">
        <title>A genome reference for cultivated species of the human gut microbiota.</title>
        <authorList>
            <person name="Zou Y."/>
            <person name="Xue W."/>
            <person name="Luo G."/>
        </authorList>
    </citation>
    <scope>NUCLEOTIDE SEQUENCE [LARGE SCALE GENOMIC DNA]</scope>
    <source>
        <strain evidence="1 2">AF18-38</strain>
    </source>
</reference>
<dbReference type="AlphaFoldDB" id="A0A413KR17"/>
<evidence type="ECO:0000313" key="2">
    <source>
        <dbReference type="Proteomes" id="UP000284046"/>
    </source>
</evidence>
<evidence type="ECO:0000313" key="1">
    <source>
        <dbReference type="EMBL" id="RGT59454.1"/>
    </source>
</evidence>
<proteinExistence type="predicted"/>
<sequence length="62" mass="7247">MEVIYSIIVPAIVSLAVSIWFGRKMIDKTIEIMKKMDADQQETNQAIQEIILSEVRRLRNIR</sequence>
<dbReference type="Proteomes" id="UP000284046">
    <property type="component" value="Unassembled WGS sequence"/>
</dbReference>
<name>A0A413KR17_STRAP</name>